<keyword evidence="5" id="KW-1185">Reference proteome</keyword>
<accession>A0A9X1E3Q3</accession>
<gene>
    <name evidence="2" type="ORF">HR081_04710</name>
    <name evidence="3" type="ORF">RCO12_04280</name>
</gene>
<dbReference type="GeneID" id="72413813"/>
<reference evidence="2 4" key="1">
    <citation type="journal article" date="2020" name="Access Microbiol">
        <title>Isolation and genome sequencing of Staphylococcus schleiferi subspecies coagulans from Antarctic seals.</title>
        <authorList>
            <person name="Foster G."/>
            <person name="Robb A."/>
            <person name="Paterson G.K."/>
        </authorList>
    </citation>
    <scope>NUCLEOTIDE SEQUENCE [LARGE SCALE GENOMIC DNA]</scope>
    <source>
        <strain evidence="2 4">M615/02/4</strain>
    </source>
</reference>
<organism evidence="2 4">
    <name type="scientific">Staphylococcus coagulans</name>
    <dbReference type="NCBI Taxonomy" id="74706"/>
    <lineage>
        <taxon>Bacteria</taxon>
        <taxon>Bacillati</taxon>
        <taxon>Bacillota</taxon>
        <taxon>Bacilli</taxon>
        <taxon>Bacillales</taxon>
        <taxon>Staphylococcaceae</taxon>
        <taxon>Staphylococcus</taxon>
    </lineage>
</organism>
<protein>
    <submittedName>
        <fullName evidence="2">Uncharacterized protein</fullName>
    </submittedName>
</protein>
<name>A0A9X1E3Q3_9STAP</name>
<proteinExistence type="predicted"/>
<keyword evidence="1" id="KW-0812">Transmembrane</keyword>
<evidence type="ECO:0000313" key="2">
    <source>
        <dbReference type="EMBL" id="MBA8776226.1"/>
    </source>
</evidence>
<evidence type="ECO:0000313" key="5">
    <source>
        <dbReference type="Proteomes" id="UP001255050"/>
    </source>
</evidence>
<keyword evidence="1" id="KW-0472">Membrane</keyword>
<evidence type="ECO:0000256" key="1">
    <source>
        <dbReference type="SAM" id="Phobius"/>
    </source>
</evidence>
<comment type="caution">
    <text evidence="2">The sequence shown here is derived from an EMBL/GenBank/DDBJ whole genome shotgun (WGS) entry which is preliminary data.</text>
</comment>
<feature type="transmembrane region" description="Helical" evidence="1">
    <location>
        <begin position="29"/>
        <end position="47"/>
    </location>
</feature>
<reference evidence="3 5" key="2">
    <citation type="submission" date="2023-08" db="EMBL/GenBank/DDBJ databases">
        <title>Whole genome sequencing of Staphylococcus coagulans NN-2474.</title>
        <authorList>
            <person name="Kropotov V.S."/>
            <person name="Boriskina E.V."/>
            <person name="Gordinskaya N.A."/>
            <person name="Shkurkina I.S."/>
            <person name="Kryazhev D.V."/>
            <person name="Alekseeva A.E."/>
            <person name="Makhova M.A."/>
        </authorList>
    </citation>
    <scope>NUCLEOTIDE SEQUENCE [LARGE SCALE GENOMIC DNA]</scope>
    <source>
        <strain evidence="3 5">NN-2474</strain>
    </source>
</reference>
<sequence length="79" mass="8552">MKWGLYIALVCGILSGATIFFQVPIFPSIVFPVLIGIIGIIATLWTLPNRAISPMLKVGGVLINLLPVAVGLMQWMNTQ</sequence>
<dbReference type="RefSeq" id="WP_050330339.1">
    <property type="nucleotide sequence ID" value="NZ_CP092965.1"/>
</dbReference>
<evidence type="ECO:0000313" key="4">
    <source>
        <dbReference type="Proteomes" id="UP000524893"/>
    </source>
</evidence>
<feature type="transmembrane region" description="Helical" evidence="1">
    <location>
        <begin position="59"/>
        <end position="76"/>
    </location>
</feature>
<keyword evidence="1" id="KW-1133">Transmembrane helix</keyword>
<dbReference type="AlphaFoldDB" id="A0A9X1E3Q3"/>
<dbReference type="Proteomes" id="UP001255050">
    <property type="component" value="Unassembled WGS sequence"/>
</dbReference>
<dbReference type="EMBL" id="JAVJGV010000013">
    <property type="protein sequence ID" value="MDR5602650.1"/>
    <property type="molecule type" value="Genomic_DNA"/>
</dbReference>
<feature type="transmembrane region" description="Helical" evidence="1">
    <location>
        <begin position="5"/>
        <end position="23"/>
    </location>
</feature>
<evidence type="ECO:0000313" key="3">
    <source>
        <dbReference type="EMBL" id="MDR5602650.1"/>
    </source>
</evidence>
<dbReference type="Proteomes" id="UP000524893">
    <property type="component" value="Unassembled WGS sequence"/>
</dbReference>
<dbReference type="EMBL" id="JABTCN010000009">
    <property type="protein sequence ID" value="MBA8776226.1"/>
    <property type="molecule type" value="Genomic_DNA"/>
</dbReference>